<sequence length="137" mass="15806">MEEEFKRVKQAAKFQYDVFLSYSERDHLQAQTVHEKLEGAGATVFMAPKALSAGDDFAENIRKSLVGSQELWVIVSPSSLNSEWVTTEWGAAWVLEKRTIPILFRCDIPQLPERLRRFHCIDAGEVDDFIKRKFTTR</sequence>
<evidence type="ECO:0000259" key="1">
    <source>
        <dbReference type="PROSITE" id="PS50104"/>
    </source>
</evidence>
<gene>
    <name evidence="2" type="ORF">GEOBRER4_n3732</name>
</gene>
<keyword evidence="3" id="KW-1185">Reference proteome</keyword>
<evidence type="ECO:0000313" key="2">
    <source>
        <dbReference type="EMBL" id="BCG48838.1"/>
    </source>
</evidence>
<name>A0A6S6M511_9BACT</name>
<dbReference type="EMBL" id="AP023213">
    <property type="protein sequence ID" value="BCG48838.1"/>
    <property type="molecule type" value="Genomic_DNA"/>
</dbReference>
<reference evidence="2 3" key="1">
    <citation type="submission" date="2020-06" db="EMBL/GenBank/DDBJ databases">
        <title>Interaction of electrochemicaly active bacteria, Geobacter bremensis R4 on different carbon anode.</title>
        <authorList>
            <person name="Meng L."/>
            <person name="Yoshida N."/>
        </authorList>
    </citation>
    <scope>NUCLEOTIDE SEQUENCE [LARGE SCALE GENOMIC DNA]</scope>
    <source>
        <strain evidence="2 3">R4</strain>
    </source>
</reference>
<accession>A0A6S6M511</accession>
<dbReference type="InterPro" id="IPR000157">
    <property type="entry name" value="TIR_dom"/>
</dbReference>
<dbReference type="Proteomes" id="UP000515472">
    <property type="component" value="Chromosome"/>
</dbReference>
<dbReference type="SUPFAM" id="SSF52200">
    <property type="entry name" value="Toll/Interleukin receptor TIR domain"/>
    <property type="match status" value="1"/>
</dbReference>
<dbReference type="Pfam" id="PF13676">
    <property type="entry name" value="TIR_2"/>
    <property type="match status" value="1"/>
</dbReference>
<dbReference type="RefSeq" id="WP_185243461.1">
    <property type="nucleotide sequence ID" value="NZ_AP023213.1"/>
</dbReference>
<protein>
    <recommendedName>
        <fullName evidence="1">TIR domain-containing protein</fullName>
    </recommendedName>
</protein>
<feature type="domain" description="TIR" evidence="1">
    <location>
        <begin position="14"/>
        <end position="137"/>
    </location>
</feature>
<dbReference type="InterPro" id="IPR035897">
    <property type="entry name" value="Toll_tir_struct_dom_sf"/>
</dbReference>
<dbReference type="GO" id="GO:0007165">
    <property type="term" value="P:signal transduction"/>
    <property type="evidence" value="ECO:0007669"/>
    <property type="project" value="InterPro"/>
</dbReference>
<dbReference type="KEGG" id="gbn:GEOBRER4_35880"/>
<dbReference type="PROSITE" id="PS50104">
    <property type="entry name" value="TIR"/>
    <property type="match status" value="1"/>
</dbReference>
<dbReference type="Gene3D" id="3.40.50.10140">
    <property type="entry name" value="Toll/interleukin-1 receptor homology (TIR) domain"/>
    <property type="match status" value="1"/>
</dbReference>
<evidence type="ECO:0000313" key="3">
    <source>
        <dbReference type="Proteomes" id="UP000515472"/>
    </source>
</evidence>
<dbReference type="AlphaFoldDB" id="A0A6S6M511"/>
<proteinExistence type="predicted"/>
<organism evidence="2 3">
    <name type="scientific">Citrifermentans bremense</name>
    <dbReference type="NCBI Taxonomy" id="60035"/>
    <lineage>
        <taxon>Bacteria</taxon>
        <taxon>Pseudomonadati</taxon>
        <taxon>Thermodesulfobacteriota</taxon>
        <taxon>Desulfuromonadia</taxon>
        <taxon>Geobacterales</taxon>
        <taxon>Geobacteraceae</taxon>
        <taxon>Citrifermentans</taxon>
    </lineage>
</organism>